<dbReference type="EMBL" id="VUJU01000481">
    <property type="protein sequence ID" value="KAF0770136.1"/>
    <property type="molecule type" value="Genomic_DNA"/>
</dbReference>
<comment type="caution">
    <text evidence="1">The sequence shown here is derived from an EMBL/GenBank/DDBJ whole genome shotgun (WGS) entry which is preliminary data.</text>
</comment>
<dbReference type="AlphaFoldDB" id="A0A6G0ZGZ6"/>
<dbReference type="OrthoDB" id="6626863at2759"/>
<reference evidence="1 2" key="1">
    <citation type="submission" date="2019-08" db="EMBL/GenBank/DDBJ databases">
        <title>Whole genome of Aphis craccivora.</title>
        <authorList>
            <person name="Voronova N.V."/>
            <person name="Shulinski R.S."/>
            <person name="Bandarenka Y.V."/>
            <person name="Zhorov D.G."/>
            <person name="Warner D."/>
        </authorList>
    </citation>
    <scope>NUCLEOTIDE SEQUENCE [LARGE SCALE GENOMIC DNA]</scope>
    <source>
        <strain evidence="1">180601</strain>
        <tissue evidence="1">Whole Body</tissue>
    </source>
</reference>
<dbReference type="PANTHER" id="PTHR47027:SF29">
    <property type="entry name" value="C2H2-TYPE DOMAIN-CONTAINING PROTEIN"/>
    <property type="match status" value="1"/>
</dbReference>
<sequence>MHGEINIRLDAANRCLYALRTLFKSKLLSRKTKEHLYISYIRPVLTYACATWATTKGDDEKLQHKWEIRTNAQLYQLYKREDVVQFTRGTRIEWAGHVWRADGNVLKGALTYMIREKRPRGRPRKRWKDSVKELLEEIGGDWEQAYNRERWKELVLAAKSLNGL</sequence>
<dbReference type="PANTHER" id="PTHR47027">
    <property type="entry name" value="REVERSE TRANSCRIPTASE DOMAIN-CONTAINING PROTEIN"/>
    <property type="match status" value="1"/>
</dbReference>
<protein>
    <recommendedName>
        <fullName evidence="3">Reverse transcriptase domain-containing protein</fullName>
    </recommendedName>
</protein>
<gene>
    <name evidence="1" type="ORF">FWK35_00001518</name>
</gene>
<evidence type="ECO:0000313" key="1">
    <source>
        <dbReference type="EMBL" id="KAF0770136.1"/>
    </source>
</evidence>
<keyword evidence="2" id="KW-1185">Reference proteome</keyword>
<accession>A0A6G0ZGZ6</accession>
<evidence type="ECO:0008006" key="3">
    <source>
        <dbReference type="Google" id="ProtNLM"/>
    </source>
</evidence>
<proteinExistence type="predicted"/>
<evidence type="ECO:0000313" key="2">
    <source>
        <dbReference type="Proteomes" id="UP000478052"/>
    </source>
</evidence>
<name>A0A6G0ZGZ6_APHCR</name>
<organism evidence="1 2">
    <name type="scientific">Aphis craccivora</name>
    <name type="common">Cowpea aphid</name>
    <dbReference type="NCBI Taxonomy" id="307492"/>
    <lineage>
        <taxon>Eukaryota</taxon>
        <taxon>Metazoa</taxon>
        <taxon>Ecdysozoa</taxon>
        <taxon>Arthropoda</taxon>
        <taxon>Hexapoda</taxon>
        <taxon>Insecta</taxon>
        <taxon>Pterygota</taxon>
        <taxon>Neoptera</taxon>
        <taxon>Paraneoptera</taxon>
        <taxon>Hemiptera</taxon>
        <taxon>Sternorrhyncha</taxon>
        <taxon>Aphidomorpha</taxon>
        <taxon>Aphidoidea</taxon>
        <taxon>Aphididae</taxon>
        <taxon>Aphidini</taxon>
        <taxon>Aphis</taxon>
        <taxon>Aphis</taxon>
    </lineage>
</organism>
<dbReference type="Proteomes" id="UP000478052">
    <property type="component" value="Unassembled WGS sequence"/>
</dbReference>